<dbReference type="EMBL" id="BLKU01000002">
    <property type="protein sequence ID" value="GFG63728.1"/>
    <property type="molecule type" value="Genomic_DNA"/>
</dbReference>
<proteinExistence type="predicted"/>
<dbReference type="GO" id="GO:0012505">
    <property type="term" value="C:endomembrane system"/>
    <property type="evidence" value="ECO:0007669"/>
    <property type="project" value="UniProtKB-SubCell"/>
</dbReference>
<keyword evidence="3 5" id="KW-1133">Transmembrane helix</keyword>
<keyword evidence="4 5" id="KW-0472">Membrane</keyword>
<comment type="subcellular location">
    <subcellularLocation>
        <location evidence="1">Endomembrane system</location>
        <topology evidence="1">Multi-pass membrane protein</topology>
    </subcellularLocation>
</comment>
<evidence type="ECO:0000256" key="4">
    <source>
        <dbReference type="ARBA" id="ARBA00023136"/>
    </source>
</evidence>
<dbReference type="KEGG" id="mku:I2456_02660"/>
<accession>A0AAX1JDD9</accession>
<organism evidence="7 9">
    <name type="scientific">Mycobacterium kubicae</name>
    <dbReference type="NCBI Taxonomy" id="120959"/>
    <lineage>
        <taxon>Bacteria</taxon>
        <taxon>Bacillati</taxon>
        <taxon>Actinomycetota</taxon>
        <taxon>Actinomycetes</taxon>
        <taxon>Mycobacteriales</taxon>
        <taxon>Mycobacteriaceae</taxon>
        <taxon>Mycobacterium</taxon>
        <taxon>Mycobacterium simiae complex</taxon>
    </lineage>
</organism>
<feature type="transmembrane region" description="Helical" evidence="5">
    <location>
        <begin position="15"/>
        <end position="38"/>
    </location>
</feature>
<dbReference type="Gene3D" id="1.20.120.1630">
    <property type="match status" value="1"/>
</dbReference>
<dbReference type="Proteomes" id="UP000663583">
    <property type="component" value="Chromosome"/>
</dbReference>
<gene>
    <name evidence="7" type="ORF">I2456_02660</name>
    <name evidence="6" type="ORF">MKUB_12180</name>
</gene>
<dbReference type="RefSeq" id="WP_085072513.1">
    <property type="nucleotide sequence ID" value="NZ_BLKU01000002.1"/>
</dbReference>
<name>A0AAX1JDD9_9MYCO</name>
<dbReference type="Proteomes" id="UP000465306">
    <property type="component" value="Unassembled WGS sequence"/>
</dbReference>
<evidence type="ECO:0000256" key="2">
    <source>
        <dbReference type="ARBA" id="ARBA00022692"/>
    </source>
</evidence>
<reference evidence="6 8" key="1">
    <citation type="journal article" date="2019" name="Emerg. Microbes Infect.">
        <title>Comprehensive subspecies identification of 175 nontuberculous mycobacteria species based on 7547 genomic profiles.</title>
        <authorList>
            <person name="Matsumoto Y."/>
            <person name="Kinjo T."/>
            <person name="Motooka D."/>
            <person name="Nabeya D."/>
            <person name="Jung N."/>
            <person name="Uechi K."/>
            <person name="Horii T."/>
            <person name="Iida T."/>
            <person name="Fujita J."/>
            <person name="Nakamura S."/>
        </authorList>
    </citation>
    <scope>NUCLEOTIDE SEQUENCE [LARGE SCALE GENOMIC DNA]</scope>
    <source>
        <strain evidence="6 8">JCM 13573</strain>
    </source>
</reference>
<feature type="transmembrane region" description="Helical" evidence="5">
    <location>
        <begin position="50"/>
        <end position="74"/>
    </location>
</feature>
<reference evidence="6" key="2">
    <citation type="submission" date="2020-02" db="EMBL/GenBank/DDBJ databases">
        <authorList>
            <person name="Matsumoto Y."/>
            <person name="Kinjo T."/>
            <person name="Motooka D."/>
            <person name="Nabeya D."/>
            <person name="Jung N."/>
            <person name="Uechi K."/>
            <person name="Horii T."/>
            <person name="Iida T."/>
            <person name="Fujita J."/>
            <person name="Nakamura S."/>
        </authorList>
    </citation>
    <scope>NUCLEOTIDE SEQUENCE</scope>
    <source>
        <strain evidence="6">JCM 13573</strain>
    </source>
</reference>
<evidence type="ECO:0000313" key="7">
    <source>
        <dbReference type="EMBL" id="QPI38471.1"/>
    </source>
</evidence>
<evidence type="ECO:0000313" key="6">
    <source>
        <dbReference type="EMBL" id="GFG63728.1"/>
    </source>
</evidence>
<keyword evidence="8" id="KW-1185">Reference proteome</keyword>
<dbReference type="Pfam" id="PF04191">
    <property type="entry name" value="PEMT"/>
    <property type="match status" value="1"/>
</dbReference>
<evidence type="ECO:0000313" key="8">
    <source>
        <dbReference type="Proteomes" id="UP000465306"/>
    </source>
</evidence>
<reference evidence="7" key="3">
    <citation type="submission" date="2020-11" db="EMBL/GenBank/DDBJ databases">
        <title>Intraspecies plasmid and genomic variation of Mycobacterium kubicae revealed by the complete genome sequences of two clinical isolates.</title>
        <authorList>
            <person name="Hendrix J.R."/>
            <person name="Epperson L.E."/>
            <person name="Honda J.R."/>
            <person name="Strong M."/>
        </authorList>
    </citation>
    <scope>NUCLEOTIDE SEQUENCE</scope>
    <source>
        <strain evidence="7">JCM 13573</strain>
    </source>
</reference>
<evidence type="ECO:0000256" key="3">
    <source>
        <dbReference type="ARBA" id="ARBA00022989"/>
    </source>
</evidence>
<dbReference type="AlphaFoldDB" id="A0AAX1JDD9"/>
<evidence type="ECO:0000256" key="5">
    <source>
        <dbReference type="SAM" id="Phobius"/>
    </source>
</evidence>
<evidence type="ECO:0000256" key="1">
    <source>
        <dbReference type="ARBA" id="ARBA00004127"/>
    </source>
</evidence>
<dbReference type="EMBL" id="CP065047">
    <property type="protein sequence ID" value="QPI38471.1"/>
    <property type="molecule type" value="Genomic_DNA"/>
</dbReference>
<evidence type="ECO:0000313" key="9">
    <source>
        <dbReference type="Proteomes" id="UP000663583"/>
    </source>
</evidence>
<sequence length="176" mass="19384">MNTNTHERRLWWRHLLSFLIAPVTMTLVIPALIAGLAGVSAPRLDSPASIALVTGGGLLVALGLGLLVWTVALFDRVGQGTLGVGDMLGEPVKLVVQGPYRHVRNPMISAVLCILLGEAAMTASGWLLLWFAIFGALQATVIRLWEEPHLQRRYGRDYVEYRRNVPGWIPRISAWP</sequence>
<keyword evidence="2 5" id="KW-0812">Transmembrane</keyword>
<protein>
    <submittedName>
        <fullName evidence="7">Isoprenylcysteine carboxylmethyltransferase family protein</fullName>
    </submittedName>
    <submittedName>
        <fullName evidence="6">RemK protein</fullName>
    </submittedName>
</protein>
<dbReference type="InterPro" id="IPR007318">
    <property type="entry name" value="Phopholipid_MeTrfase"/>
</dbReference>